<accession>A0A542E8F2</accession>
<dbReference type="OrthoDB" id="9102188at2"/>
<evidence type="ECO:0000313" key="3">
    <source>
        <dbReference type="EMBL" id="TQJ11613.1"/>
    </source>
</evidence>
<sequence>MKLWPVVTLSLSTAVLITSCGGGGSSGSAGSPAASSNQPSSTPTAAPSTTAPATSRSAVQPSTPVATESNPPGDIPDNQAFVAFHGQGFTVKVPEGWARTVTPTTTSFTDKLNRIEISPSAAPAAPTTQSASSTVVPQLRRTVPQFAMGKVSEITRPAGQVVLVTYQGDSAQDPVTGKVIRDAFERYLFYRAGKQVELTLAGPVNADNVDPWKTVSDSFRWA</sequence>
<proteinExistence type="predicted"/>
<keyword evidence="4" id="KW-1185">Reference proteome</keyword>
<feature type="signal peptide" evidence="2">
    <location>
        <begin position="1"/>
        <end position="17"/>
    </location>
</feature>
<dbReference type="AlphaFoldDB" id="A0A542E8F2"/>
<evidence type="ECO:0000256" key="1">
    <source>
        <dbReference type="SAM" id="MobiDB-lite"/>
    </source>
</evidence>
<comment type="caution">
    <text evidence="3">The sequence shown here is derived from an EMBL/GenBank/DDBJ whole genome shotgun (WGS) entry which is preliminary data.</text>
</comment>
<evidence type="ECO:0008006" key="5">
    <source>
        <dbReference type="Google" id="ProtNLM"/>
    </source>
</evidence>
<name>A0A542E8F2_9ACTN</name>
<feature type="chain" id="PRO_5038382008" description="Lipoprotein LpqN" evidence="2">
    <location>
        <begin position="18"/>
        <end position="222"/>
    </location>
</feature>
<evidence type="ECO:0000256" key="2">
    <source>
        <dbReference type="SAM" id="SignalP"/>
    </source>
</evidence>
<reference evidence="3 4" key="1">
    <citation type="submission" date="2019-06" db="EMBL/GenBank/DDBJ databases">
        <title>Sequencing the genomes of 1000 actinobacteria strains.</title>
        <authorList>
            <person name="Klenk H.-P."/>
        </authorList>
    </citation>
    <scope>NUCLEOTIDE SEQUENCE [LARGE SCALE GENOMIC DNA]</scope>
    <source>
        <strain evidence="3 4">DSM 17305</strain>
    </source>
</reference>
<dbReference type="PROSITE" id="PS51257">
    <property type="entry name" value="PROKAR_LIPOPROTEIN"/>
    <property type="match status" value="1"/>
</dbReference>
<organism evidence="3 4">
    <name type="scientific">Kribbella jejuensis</name>
    <dbReference type="NCBI Taxonomy" id="236068"/>
    <lineage>
        <taxon>Bacteria</taxon>
        <taxon>Bacillati</taxon>
        <taxon>Actinomycetota</taxon>
        <taxon>Actinomycetes</taxon>
        <taxon>Propionibacteriales</taxon>
        <taxon>Kribbellaceae</taxon>
        <taxon>Kribbella</taxon>
    </lineage>
</organism>
<protein>
    <recommendedName>
        <fullName evidence="5">Lipoprotein LpqN</fullName>
    </recommendedName>
</protein>
<dbReference type="EMBL" id="VFMM01000002">
    <property type="protein sequence ID" value="TQJ11613.1"/>
    <property type="molecule type" value="Genomic_DNA"/>
</dbReference>
<feature type="region of interest" description="Disordered" evidence="1">
    <location>
        <begin position="20"/>
        <end position="80"/>
    </location>
</feature>
<gene>
    <name evidence="3" type="ORF">FB475_4533</name>
</gene>
<feature type="compositionally biased region" description="Low complexity" evidence="1">
    <location>
        <begin position="28"/>
        <end position="58"/>
    </location>
</feature>
<feature type="compositionally biased region" description="Polar residues" evidence="1">
    <location>
        <begin position="59"/>
        <end position="70"/>
    </location>
</feature>
<dbReference type="RefSeq" id="WP_141858551.1">
    <property type="nucleotide sequence ID" value="NZ_BAAAKA010000001.1"/>
</dbReference>
<keyword evidence="2" id="KW-0732">Signal</keyword>
<evidence type="ECO:0000313" key="4">
    <source>
        <dbReference type="Proteomes" id="UP000316298"/>
    </source>
</evidence>
<dbReference type="Proteomes" id="UP000316298">
    <property type="component" value="Unassembled WGS sequence"/>
</dbReference>